<name>E4MTT7_CAPOC</name>
<evidence type="ECO:0000313" key="2">
    <source>
        <dbReference type="Proteomes" id="UP000005391"/>
    </source>
</evidence>
<dbReference type="HOGENOM" id="CLU_200301_2_0_10"/>
<comment type="caution">
    <text evidence="1">The sequence shown here is derived from an EMBL/GenBank/DDBJ whole genome shotgun (WGS) entry which is preliminary data.</text>
</comment>
<dbReference type="EMBL" id="AEOH01000043">
    <property type="protein sequence ID" value="EFS96893.1"/>
    <property type="molecule type" value="Genomic_DNA"/>
</dbReference>
<dbReference type="AlphaFoldDB" id="E4MTT7"/>
<sequence length="39" mass="4384">MKKRYAGTVRSFRKISEKNGSELREVLVKKGCKEGGLSL</sequence>
<accession>E4MTT7</accession>
<protein>
    <submittedName>
        <fullName evidence="1">Uncharacterized protein</fullName>
    </submittedName>
</protein>
<proteinExistence type="predicted"/>
<dbReference type="Proteomes" id="UP000005391">
    <property type="component" value="Unassembled WGS sequence"/>
</dbReference>
<organism evidence="1 2">
    <name type="scientific">Capnocytophaga ochracea F0287</name>
    <dbReference type="NCBI Taxonomy" id="873517"/>
    <lineage>
        <taxon>Bacteria</taxon>
        <taxon>Pseudomonadati</taxon>
        <taxon>Bacteroidota</taxon>
        <taxon>Flavobacteriia</taxon>
        <taxon>Flavobacteriales</taxon>
        <taxon>Flavobacteriaceae</taxon>
        <taxon>Capnocytophaga</taxon>
    </lineage>
</organism>
<reference evidence="1 2" key="1">
    <citation type="submission" date="2010-10" db="EMBL/GenBank/DDBJ databases">
        <authorList>
            <person name="Muzny D."/>
            <person name="Qin X."/>
            <person name="Deng J."/>
            <person name="Jiang H."/>
            <person name="Liu Y."/>
            <person name="Qu J."/>
            <person name="Song X.-Z."/>
            <person name="Zhang L."/>
            <person name="Thornton R."/>
            <person name="Coyle M."/>
            <person name="Francisco L."/>
            <person name="Jackson L."/>
            <person name="Javaid M."/>
            <person name="Korchina V."/>
            <person name="Kovar C."/>
            <person name="Mata R."/>
            <person name="Mathew T."/>
            <person name="Ngo R."/>
            <person name="Nguyen L."/>
            <person name="Nguyen N."/>
            <person name="Okwuonu G."/>
            <person name="Ongeri F."/>
            <person name="Pham C."/>
            <person name="Simmons D."/>
            <person name="Wilczek-Boney K."/>
            <person name="Hale W."/>
            <person name="Jakkamsetti A."/>
            <person name="Pham P."/>
            <person name="Ruth R."/>
            <person name="San Lucas F."/>
            <person name="Warren J."/>
            <person name="Zhang J."/>
            <person name="Zhao Z."/>
            <person name="Zhou C."/>
            <person name="Zhu D."/>
            <person name="Lee S."/>
            <person name="Bess C."/>
            <person name="Blankenburg K."/>
            <person name="Forbes L."/>
            <person name="Fu Q."/>
            <person name="Gubbala S."/>
            <person name="Hirani K."/>
            <person name="Jayaseelan J.C."/>
            <person name="Lara F."/>
            <person name="Munidasa M."/>
            <person name="Palculict T."/>
            <person name="Patil S."/>
            <person name="Pu L.-L."/>
            <person name="Saada N."/>
            <person name="Tang L."/>
            <person name="Weissenberger G."/>
            <person name="Zhu Y."/>
            <person name="Hemphill L."/>
            <person name="Shang Y."/>
            <person name="Youmans B."/>
            <person name="Ayvaz T."/>
            <person name="Ross M."/>
            <person name="Santibanez J."/>
            <person name="Aqrawi P."/>
            <person name="Gross S."/>
            <person name="Joshi V."/>
            <person name="Fowler G."/>
            <person name="Nazareth L."/>
            <person name="Reid J."/>
            <person name="Worley K."/>
            <person name="Petrosino J."/>
            <person name="Highlander S."/>
            <person name="Gibbs R."/>
        </authorList>
    </citation>
    <scope>NUCLEOTIDE SEQUENCE [LARGE SCALE GENOMIC DNA]</scope>
    <source>
        <strain evidence="1 2">F0287</strain>
    </source>
</reference>
<gene>
    <name evidence="1" type="ORF">HMPREF1977_1809</name>
</gene>
<evidence type="ECO:0000313" key="1">
    <source>
        <dbReference type="EMBL" id="EFS96893.1"/>
    </source>
</evidence>